<dbReference type="KEGG" id="mmai:sS8_5020"/>
<dbReference type="PANTHER" id="PTHR46564">
    <property type="entry name" value="TRANSPOSASE"/>
    <property type="match status" value="1"/>
</dbReference>
<dbReference type="Pfam" id="PF13358">
    <property type="entry name" value="DDE_3"/>
    <property type="match status" value="1"/>
</dbReference>
<gene>
    <name evidence="2" type="ORF">sS8_5020</name>
</gene>
<dbReference type="InterPro" id="IPR038717">
    <property type="entry name" value="Tc1-like_DDE_dom"/>
</dbReference>
<organism evidence="2 3">
    <name type="scientific">Methylocaldum marinum</name>
    <dbReference type="NCBI Taxonomy" id="1432792"/>
    <lineage>
        <taxon>Bacteria</taxon>
        <taxon>Pseudomonadati</taxon>
        <taxon>Pseudomonadota</taxon>
        <taxon>Gammaproteobacteria</taxon>
        <taxon>Methylococcales</taxon>
        <taxon>Methylococcaceae</taxon>
        <taxon>Methylocaldum</taxon>
    </lineage>
</organism>
<name>A0A250KZ34_9GAMM</name>
<dbReference type="PANTHER" id="PTHR46564:SF1">
    <property type="entry name" value="TRANSPOSASE"/>
    <property type="match status" value="1"/>
</dbReference>
<dbReference type="Gene3D" id="3.30.420.10">
    <property type="entry name" value="Ribonuclease H-like superfamily/Ribonuclease H"/>
    <property type="match status" value="1"/>
</dbReference>
<keyword evidence="3" id="KW-1185">Reference proteome</keyword>
<feature type="domain" description="Tc1-like transposase DDE" evidence="1">
    <location>
        <begin position="22"/>
        <end position="141"/>
    </location>
</feature>
<protein>
    <submittedName>
        <fullName evidence="2">Transposase</fullName>
    </submittedName>
</protein>
<accession>A0A250KZ34</accession>
<dbReference type="Proteomes" id="UP000266313">
    <property type="component" value="Chromosome"/>
</dbReference>
<dbReference type="GO" id="GO:0003676">
    <property type="term" value="F:nucleic acid binding"/>
    <property type="evidence" value="ECO:0007669"/>
    <property type="project" value="InterPro"/>
</dbReference>
<proteinExistence type="predicted"/>
<sequence length="141" mass="14882">MKQARQDYRAEVSALPVGCLHVIDESGIHLGLTRRYGRAAPGIRGEDTVPFNPGPHVSVIGALSCRGIGAVMSIEGATDGPVFLAYVRQVLAPTLAEGDVVVMDNLSAHKVAGVREAIEAKGAKVLYLSPYSPDFSPIEPC</sequence>
<evidence type="ECO:0000313" key="3">
    <source>
        <dbReference type="Proteomes" id="UP000266313"/>
    </source>
</evidence>
<evidence type="ECO:0000313" key="2">
    <source>
        <dbReference type="EMBL" id="BBA36943.1"/>
    </source>
</evidence>
<dbReference type="InterPro" id="IPR036397">
    <property type="entry name" value="RNaseH_sf"/>
</dbReference>
<dbReference type="AlphaFoldDB" id="A0A250KZ34"/>
<reference evidence="2 3" key="1">
    <citation type="submission" date="2016-12" db="EMBL/GenBank/DDBJ databases">
        <title>Genome sequencing of Methylocaldum marinum.</title>
        <authorList>
            <person name="Takeuchi M."/>
            <person name="Kamagata Y."/>
            <person name="Hiraoka S."/>
            <person name="Oshima K."/>
            <person name="Hattori M."/>
            <person name="Iwasaki W."/>
        </authorList>
    </citation>
    <scope>NUCLEOTIDE SEQUENCE [LARGE SCALE GENOMIC DNA]</scope>
    <source>
        <strain evidence="2 3">S8</strain>
    </source>
</reference>
<dbReference type="EMBL" id="AP017928">
    <property type="protein sequence ID" value="BBA36943.1"/>
    <property type="molecule type" value="Genomic_DNA"/>
</dbReference>
<evidence type="ECO:0000259" key="1">
    <source>
        <dbReference type="Pfam" id="PF13358"/>
    </source>
</evidence>